<protein>
    <submittedName>
        <fullName evidence="1">Uncharacterized protein</fullName>
    </submittedName>
</protein>
<evidence type="ECO:0000313" key="2">
    <source>
        <dbReference type="Proteomes" id="UP000295783"/>
    </source>
</evidence>
<dbReference type="EMBL" id="SNYW01000008">
    <property type="protein sequence ID" value="TDQ82165.1"/>
    <property type="molecule type" value="Genomic_DNA"/>
</dbReference>
<keyword evidence="2" id="KW-1185">Reference proteome</keyword>
<reference evidence="1 2" key="1">
    <citation type="submission" date="2019-03" db="EMBL/GenBank/DDBJ databases">
        <title>Genomic Encyclopedia of Type Strains, Phase III (KMG-III): the genomes of soil and plant-associated and newly described type strains.</title>
        <authorList>
            <person name="Whitman W."/>
        </authorList>
    </citation>
    <scope>NUCLEOTIDE SEQUENCE [LARGE SCALE GENOMIC DNA]</scope>
    <source>
        <strain evidence="1 2">CGMCC 1.7660</strain>
    </source>
</reference>
<organism evidence="1 2">
    <name type="scientific">Dongia mobilis</name>
    <dbReference type="NCBI Taxonomy" id="578943"/>
    <lineage>
        <taxon>Bacteria</taxon>
        <taxon>Pseudomonadati</taxon>
        <taxon>Pseudomonadota</taxon>
        <taxon>Alphaproteobacteria</taxon>
        <taxon>Rhodospirillales</taxon>
        <taxon>Dongiaceae</taxon>
        <taxon>Dongia</taxon>
    </lineage>
</organism>
<evidence type="ECO:0000313" key="1">
    <source>
        <dbReference type="EMBL" id="TDQ82165.1"/>
    </source>
</evidence>
<proteinExistence type="predicted"/>
<comment type="caution">
    <text evidence="1">The sequence shown here is derived from an EMBL/GenBank/DDBJ whole genome shotgun (WGS) entry which is preliminary data.</text>
</comment>
<dbReference type="Proteomes" id="UP000295783">
    <property type="component" value="Unassembled WGS sequence"/>
</dbReference>
<name>A0A4R6WX67_9PROT</name>
<sequence>MLLLQQTGLGINDAPAGHNRQRVESQRGHLDVSEVFLKQVIALRGFLVMRRCGHHIVQKPSYFLIFHFLS</sequence>
<gene>
    <name evidence="1" type="ORF">A8950_1987</name>
</gene>
<accession>A0A4R6WX67</accession>
<dbReference type="AlphaFoldDB" id="A0A4R6WX67"/>